<sequence>MSHYNLYKIAQNLRTFPYFYLVIMKEDMCQIIDRSVRKISISAKIIDFSQLELLIRSVSKFEAVLVSDNNETPESPKFNSILGRRRFDQLDFDPIDPVAPSPGLV</sequence>
<dbReference type="AlphaFoldDB" id="A0A4Y2TNK7"/>
<accession>A0A4Y2TNK7</accession>
<evidence type="ECO:0000313" key="1">
    <source>
        <dbReference type="EMBL" id="GBO01641.1"/>
    </source>
</evidence>
<dbReference type="EMBL" id="BGPR01029692">
    <property type="protein sequence ID" value="GBO01641.1"/>
    <property type="molecule type" value="Genomic_DNA"/>
</dbReference>
<proteinExistence type="predicted"/>
<name>A0A4Y2TNK7_ARAVE</name>
<protein>
    <submittedName>
        <fullName evidence="1">Uncharacterized protein</fullName>
    </submittedName>
</protein>
<dbReference type="Proteomes" id="UP000499080">
    <property type="component" value="Unassembled WGS sequence"/>
</dbReference>
<gene>
    <name evidence="1" type="ORF">AVEN_198252_1</name>
</gene>
<reference evidence="1 2" key="1">
    <citation type="journal article" date="2019" name="Sci. Rep.">
        <title>Orb-weaving spider Araneus ventricosus genome elucidates the spidroin gene catalogue.</title>
        <authorList>
            <person name="Kono N."/>
            <person name="Nakamura H."/>
            <person name="Ohtoshi R."/>
            <person name="Moran D.A.P."/>
            <person name="Shinohara A."/>
            <person name="Yoshida Y."/>
            <person name="Fujiwara M."/>
            <person name="Mori M."/>
            <person name="Tomita M."/>
            <person name="Arakawa K."/>
        </authorList>
    </citation>
    <scope>NUCLEOTIDE SEQUENCE [LARGE SCALE GENOMIC DNA]</scope>
</reference>
<comment type="caution">
    <text evidence="1">The sequence shown here is derived from an EMBL/GenBank/DDBJ whole genome shotgun (WGS) entry which is preliminary data.</text>
</comment>
<organism evidence="1 2">
    <name type="scientific">Araneus ventricosus</name>
    <name type="common">Orbweaver spider</name>
    <name type="synonym">Epeira ventricosa</name>
    <dbReference type="NCBI Taxonomy" id="182803"/>
    <lineage>
        <taxon>Eukaryota</taxon>
        <taxon>Metazoa</taxon>
        <taxon>Ecdysozoa</taxon>
        <taxon>Arthropoda</taxon>
        <taxon>Chelicerata</taxon>
        <taxon>Arachnida</taxon>
        <taxon>Araneae</taxon>
        <taxon>Araneomorphae</taxon>
        <taxon>Entelegynae</taxon>
        <taxon>Araneoidea</taxon>
        <taxon>Araneidae</taxon>
        <taxon>Araneus</taxon>
    </lineage>
</organism>
<evidence type="ECO:0000313" key="2">
    <source>
        <dbReference type="Proteomes" id="UP000499080"/>
    </source>
</evidence>
<keyword evidence="2" id="KW-1185">Reference proteome</keyword>